<accession>A0A506XWM0</accession>
<dbReference type="GO" id="GO:0070475">
    <property type="term" value="P:rRNA base methylation"/>
    <property type="evidence" value="ECO:0007669"/>
    <property type="project" value="TreeGrafter"/>
</dbReference>
<keyword evidence="8" id="KW-1185">Reference proteome</keyword>
<feature type="compositionally biased region" description="Low complexity" evidence="6">
    <location>
        <begin position="321"/>
        <end position="340"/>
    </location>
</feature>
<comment type="similarity">
    <text evidence="4">Belongs to the class I-like SAM-binding methyltransferase superfamily. RNA M5U methyltransferase family.</text>
</comment>
<dbReference type="PANTHER" id="PTHR11061:SF30">
    <property type="entry name" value="TRNA (URACIL(54)-C(5))-METHYLTRANSFERASE"/>
    <property type="match status" value="1"/>
</dbReference>
<dbReference type="PROSITE" id="PS51687">
    <property type="entry name" value="SAM_MT_RNA_M5U"/>
    <property type="match status" value="1"/>
</dbReference>
<proteinExistence type="inferred from homology"/>
<feature type="binding site" evidence="4">
    <location>
        <position position="288"/>
    </location>
    <ligand>
        <name>S-adenosyl-L-methionine</name>
        <dbReference type="ChEBI" id="CHEBI:59789"/>
    </ligand>
</feature>
<evidence type="ECO:0000256" key="3">
    <source>
        <dbReference type="ARBA" id="ARBA00022691"/>
    </source>
</evidence>
<dbReference type="InterPro" id="IPR029063">
    <property type="entry name" value="SAM-dependent_MTases_sf"/>
</dbReference>
<protein>
    <submittedName>
        <fullName evidence="7">Methyltransferase domain-containing protein</fullName>
    </submittedName>
</protein>
<keyword evidence="1 4" id="KW-0489">Methyltransferase</keyword>
<dbReference type="SUPFAM" id="SSF53335">
    <property type="entry name" value="S-adenosyl-L-methionine-dependent methyltransferases"/>
    <property type="match status" value="1"/>
</dbReference>
<evidence type="ECO:0000256" key="1">
    <source>
        <dbReference type="ARBA" id="ARBA00022603"/>
    </source>
</evidence>
<feature type="active site" evidence="5">
    <location>
        <position position="373"/>
    </location>
</feature>
<feature type="binding site" evidence="4">
    <location>
        <position position="211"/>
    </location>
    <ligand>
        <name>S-adenosyl-L-methionine</name>
        <dbReference type="ChEBI" id="CHEBI:59789"/>
    </ligand>
</feature>
<evidence type="ECO:0000313" key="8">
    <source>
        <dbReference type="Proteomes" id="UP000316252"/>
    </source>
</evidence>
<evidence type="ECO:0000256" key="2">
    <source>
        <dbReference type="ARBA" id="ARBA00022679"/>
    </source>
</evidence>
<feature type="binding site" evidence="4">
    <location>
        <position position="346"/>
    </location>
    <ligand>
        <name>S-adenosyl-L-methionine</name>
        <dbReference type="ChEBI" id="CHEBI:59789"/>
    </ligand>
</feature>
<name>A0A506XWM0_9MICO</name>
<evidence type="ECO:0000313" key="7">
    <source>
        <dbReference type="EMBL" id="TPW74072.1"/>
    </source>
</evidence>
<dbReference type="AlphaFoldDB" id="A0A506XWM0"/>
<dbReference type="PROSITE" id="PS01230">
    <property type="entry name" value="TRMA_1"/>
    <property type="match status" value="1"/>
</dbReference>
<dbReference type="Gene3D" id="3.40.50.150">
    <property type="entry name" value="Vaccinia Virus protein VP39"/>
    <property type="match status" value="1"/>
</dbReference>
<comment type="caution">
    <text evidence="7">The sequence shown here is derived from an EMBL/GenBank/DDBJ whole genome shotgun (WGS) entry which is preliminary data.</text>
</comment>
<keyword evidence="3 4" id="KW-0949">S-adenosyl-L-methionine</keyword>
<organism evidence="7 8">
    <name type="scientific">Schumannella soli</name>
    <dbReference type="NCBI Taxonomy" id="2590779"/>
    <lineage>
        <taxon>Bacteria</taxon>
        <taxon>Bacillati</taxon>
        <taxon>Actinomycetota</taxon>
        <taxon>Actinomycetes</taxon>
        <taxon>Micrococcales</taxon>
        <taxon>Microbacteriaceae</taxon>
        <taxon>Schumannella</taxon>
    </lineage>
</organism>
<feature type="active site" description="Nucleophile" evidence="4">
    <location>
        <position position="373"/>
    </location>
</feature>
<feature type="binding site" evidence="4">
    <location>
        <position position="240"/>
    </location>
    <ligand>
        <name>S-adenosyl-L-methionine</name>
        <dbReference type="ChEBI" id="CHEBI:59789"/>
    </ligand>
</feature>
<reference evidence="7 8" key="1">
    <citation type="submission" date="2019-06" db="EMBL/GenBank/DDBJ databases">
        <authorList>
            <person name="Li F."/>
        </authorList>
    </citation>
    <scope>NUCLEOTIDE SEQUENCE [LARGE SCALE GENOMIC DNA]</scope>
    <source>
        <strain evidence="7 8">10F1D-1</strain>
    </source>
</reference>
<evidence type="ECO:0000256" key="6">
    <source>
        <dbReference type="SAM" id="MobiDB-lite"/>
    </source>
</evidence>
<dbReference type="EMBL" id="VHQG01000005">
    <property type="protein sequence ID" value="TPW74072.1"/>
    <property type="molecule type" value="Genomic_DNA"/>
</dbReference>
<dbReference type="Proteomes" id="UP000316252">
    <property type="component" value="Unassembled WGS sequence"/>
</dbReference>
<feature type="region of interest" description="Disordered" evidence="6">
    <location>
        <begin position="257"/>
        <end position="281"/>
    </location>
</feature>
<dbReference type="PANTHER" id="PTHR11061">
    <property type="entry name" value="RNA M5U METHYLTRANSFERASE"/>
    <property type="match status" value="1"/>
</dbReference>
<dbReference type="InterPro" id="IPR010280">
    <property type="entry name" value="U5_MeTrfase_fam"/>
</dbReference>
<dbReference type="InterPro" id="IPR030390">
    <property type="entry name" value="MeTrfase_TrmA_AS"/>
</dbReference>
<sequence>MRCDYFDAGVCRACTLMGVPYAQQLVDKQHAAEQTLAEHTGLAWLDPVASPESGYRNKAKMVVGGSVANPTLGILDAAQRGVDLRGCGIHDSRLTAVMPALADFVGTAGLAPYDVPARRGELKLLLVTVSPDGELLLRFVLRSQESLARIRKHLPALRAELPQLRVVSANLLPEHRAAIEGETEILLGDEQILPMRLGALELHLRPQGFFQTNSHVAERLYGHAGEWIADLDPSSVWDLYCGVGGFALSAARAGRAAADTPVGGPRGVDVAGGPRSDARPPRDVVGIEVSAEAIAAARSAAVASGIPGVRFEAADATTWAPGSARSAAPGATASPALTPPETVIVNPPRRGIGPLADWLERTPEVRSVVYSSCNVDSLARDLRAMPSFTAREGRVLDMFPQTPHSEVLVRLER</sequence>
<evidence type="ECO:0000256" key="4">
    <source>
        <dbReference type="PROSITE-ProRule" id="PRU01024"/>
    </source>
</evidence>
<dbReference type="OrthoDB" id="9804590at2"/>
<gene>
    <name evidence="7" type="ORF">FJ657_15615</name>
</gene>
<evidence type="ECO:0000256" key="5">
    <source>
        <dbReference type="PROSITE-ProRule" id="PRU10015"/>
    </source>
</evidence>
<dbReference type="RefSeq" id="WP_141164651.1">
    <property type="nucleotide sequence ID" value="NZ_VHQG01000005.1"/>
</dbReference>
<feature type="region of interest" description="Disordered" evidence="6">
    <location>
        <begin position="321"/>
        <end position="343"/>
    </location>
</feature>
<dbReference type="GO" id="GO:0070041">
    <property type="term" value="F:rRNA (uridine-C5-)-methyltransferase activity"/>
    <property type="evidence" value="ECO:0007669"/>
    <property type="project" value="TreeGrafter"/>
</dbReference>
<keyword evidence="2 4" id="KW-0808">Transferase</keyword>